<evidence type="ECO:0000313" key="9">
    <source>
        <dbReference type="Proteomes" id="UP000198217"/>
    </source>
</evidence>
<keyword evidence="5" id="KW-0804">Transcription</keyword>
<reference evidence="8 9" key="1">
    <citation type="submission" date="2016-06" db="EMBL/GenBank/DDBJ databases">
        <authorList>
            <person name="Kjaerup R.B."/>
            <person name="Dalgaard T.S."/>
            <person name="Juul-Madsen H.R."/>
        </authorList>
    </citation>
    <scope>NUCLEOTIDE SEQUENCE [LARGE SCALE GENOMIC DNA]</scope>
    <source>
        <strain evidence="8 9">DSM 43904</strain>
    </source>
</reference>
<dbReference type="GO" id="GO:0016987">
    <property type="term" value="F:sigma factor activity"/>
    <property type="evidence" value="ECO:0007669"/>
    <property type="project" value="UniProtKB-KW"/>
</dbReference>
<evidence type="ECO:0000256" key="3">
    <source>
        <dbReference type="ARBA" id="ARBA00023082"/>
    </source>
</evidence>
<dbReference type="PANTHER" id="PTHR43133:SF8">
    <property type="entry name" value="RNA POLYMERASE SIGMA FACTOR HI_1459-RELATED"/>
    <property type="match status" value="1"/>
</dbReference>
<comment type="similarity">
    <text evidence="1">Belongs to the sigma-70 factor family. ECF subfamily.</text>
</comment>
<dbReference type="InterPro" id="IPR014284">
    <property type="entry name" value="RNA_pol_sigma-70_dom"/>
</dbReference>
<dbReference type="NCBIfam" id="TIGR02937">
    <property type="entry name" value="sigma70-ECF"/>
    <property type="match status" value="1"/>
</dbReference>
<dbReference type="InterPro" id="IPR013324">
    <property type="entry name" value="RNA_pol_sigma_r3/r4-like"/>
</dbReference>
<dbReference type="SUPFAM" id="SSF88946">
    <property type="entry name" value="Sigma2 domain of RNA polymerase sigma factors"/>
    <property type="match status" value="1"/>
</dbReference>
<dbReference type="GO" id="GO:0003677">
    <property type="term" value="F:DNA binding"/>
    <property type="evidence" value="ECO:0007669"/>
    <property type="project" value="UniProtKB-KW"/>
</dbReference>
<evidence type="ECO:0000256" key="1">
    <source>
        <dbReference type="ARBA" id="ARBA00010641"/>
    </source>
</evidence>
<dbReference type="PANTHER" id="PTHR43133">
    <property type="entry name" value="RNA POLYMERASE ECF-TYPE SIGMA FACTO"/>
    <property type="match status" value="1"/>
</dbReference>
<sequence>MPEPEPDPGDHFTAVYQAHYRQVYAYAVTRAGRQLADEVVAETFLVAWRRLPALPRATPLPWLLAVARRIVYERYRAEERQQAVAAELRAWITDASVADVADGVAERAAVLTALARLSDDDRELLTLVAWHGLVPGQAARVLGCSTATYYVRLHRARRHLKNAMVAATEPELPRPAATLVPKESTR</sequence>
<evidence type="ECO:0000256" key="2">
    <source>
        <dbReference type="ARBA" id="ARBA00023015"/>
    </source>
</evidence>
<dbReference type="GO" id="GO:0006352">
    <property type="term" value="P:DNA-templated transcription initiation"/>
    <property type="evidence" value="ECO:0007669"/>
    <property type="project" value="InterPro"/>
</dbReference>
<keyword evidence="2" id="KW-0805">Transcription regulation</keyword>
<name>A0A1C5KDP3_9ACTN</name>
<dbReference type="Pfam" id="PF04542">
    <property type="entry name" value="Sigma70_r2"/>
    <property type="match status" value="1"/>
</dbReference>
<dbReference type="AlphaFoldDB" id="A0A1C5KDP3"/>
<evidence type="ECO:0000313" key="8">
    <source>
        <dbReference type="EMBL" id="SCG80777.1"/>
    </source>
</evidence>
<dbReference type="Gene3D" id="1.10.10.10">
    <property type="entry name" value="Winged helix-like DNA-binding domain superfamily/Winged helix DNA-binding domain"/>
    <property type="match status" value="1"/>
</dbReference>
<dbReference type="InterPro" id="IPR039425">
    <property type="entry name" value="RNA_pol_sigma-70-like"/>
</dbReference>
<keyword evidence="4" id="KW-0238">DNA-binding</keyword>
<proteinExistence type="inferred from homology"/>
<dbReference type="InterPro" id="IPR007627">
    <property type="entry name" value="RNA_pol_sigma70_r2"/>
</dbReference>
<dbReference type="InterPro" id="IPR036388">
    <property type="entry name" value="WH-like_DNA-bd_sf"/>
</dbReference>
<dbReference type="SUPFAM" id="SSF88659">
    <property type="entry name" value="Sigma3 and sigma4 domains of RNA polymerase sigma factors"/>
    <property type="match status" value="1"/>
</dbReference>
<evidence type="ECO:0000256" key="5">
    <source>
        <dbReference type="ARBA" id="ARBA00023163"/>
    </source>
</evidence>
<gene>
    <name evidence="8" type="ORF">GA0070609_6638</name>
</gene>
<evidence type="ECO:0000256" key="4">
    <source>
        <dbReference type="ARBA" id="ARBA00023125"/>
    </source>
</evidence>
<feature type="domain" description="RNA polymerase sigma factor 70 region 4 type 2" evidence="7">
    <location>
        <begin position="108"/>
        <end position="160"/>
    </location>
</feature>
<organism evidence="8 9">
    <name type="scientific">Micromonospora echinaurantiaca</name>
    <dbReference type="NCBI Taxonomy" id="47857"/>
    <lineage>
        <taxon>Bacteria</taxon>
        <taxon>Bacillati</taxon>
        <taxon>Actinomycetota</taxon>
        <taxon>Actinomycetes</taxon>
        <taxon>Micromonosporales</taxon>
        <taxon>Micromonosporaceae</taxon>
        <taxon>Micromonospora</taxon>
    </lineage>
</organism>
<evidence type="ECO:0000259" key="6">
    <source>
        <dbReference type="Pfam" id="PF04542"/>
    </source>
</evidence>
<keyword evidence="9" id="KW-1185">Reference proteome</keyword>
<dbReference type="Gene3D" id="1.10.1740.10">
    <property type="match status" value="1"/>
</dbReference>
<keyword evidence="3" id="KW-0731">Sigma factor</keyword>
<dbReference type="InterPro" id="IPR013249">
    <property type="entry name" value="RNA_pol_sigma70_r4_t2"/>
</dbReference>
<evidence type="ECO:0000259" key="7">
    <source>
        <dbReference type="Pfam" id="PF08281"/>
    </source>
</evidence>
<dbReference type="Proteomes" id="UP000198217">
    <property type="component" value="Chromosome I"/>
</dbReference>
<dbReference type="Pfam" id="PF08281">
    <property type="entry name" value="Sigma70_r4_2"/>
    <property type="match status" value="1"/>
</dbReference>
<protein>
    <submittedName>
        <fullName evidence="8">RNA polymerase sigma-70 factor, ECF subfamily</fullName>
    </submittedName>
</protein>
<dbReference type="RefSeq" id="WP_088997353.1">
    <property type="nucleotide sequence ID" value="NZ_LT607750.1"/>
</dbReference>
<feature type="domain" description="RNA polymerase sigma-70 region 2" evidence="6">
    <location>
        <begin position="16"/>
        <end position="80"/>
    </location>
</feature>
<dbReference type="EMBL" id="LT607750">
    <property type="protein sequence ID" value="SCG80777.1"/>
    <property type="molecule type" value="Genomic_DNA"/>
</dbReference>
<dbReference type="InterPro" id="IPR013325">
    <property type="entry name" value="RNA_pol_sigma_r2"/>
</dbReference>
<accession>A0A1C5KDP3</accession>